<accession>A0A6N2T3Y0</accession>
<organism evidence="1">
    <name type="scientific">uncultured Anaerotruncus sp</name>
    <dbReference type="NCBI Taxonomy" id="905011"/>
    <lineage>
        <taxon>Bacteria</taxon>
        <taxon>Bacillati</taxon>
        <taxon>Bacillota</taxon>
        <taxon>Clostridia</taxon>
        <taxon>Eubacteriales</taxon>
        <taxon>Oscillospiraceae</taxon>
        <taxon>Anaerotruncus</taxon>
        <taxon>environmental samples</taxon>
    </lineage>
</organism>
<dbReference type="Pfam" id="PF06107">
    <property type="entry name" value="DUF951"/>
    <property type="match status" value="1"/>
</dbReference>
<protein>
    <recommendedName>
        <fullName evidence="2">DUF951 domain-containing protein</fullName>
    </recommendedName>
</protein>
<evidence type="ECO:0008006" key="2">
    <source>
        <dbReference type="Google" id="ProtNLM"/>
    </source>
</evidence>
<evidence type="ECO:0000313" key="1">
    <source>
        <dbReference type="EMBL" id="VYT00428.1"/>
    </source>
</evidence>
<proteinExistence type="predicted"/>
<sequence>MDVRVGDILVMKKQHPCGENTFLVLRSGMDFRIRCTGCGREVMVPRAKAEKNIKSIIRKDG</sequence>
<name>A0A6N2T3Y0_9FIRM</name>
<gene>
    <name evidence="1" type="ORF">AULFYP135_01253</name>
</gene>
<dbReference type="PANTHER" id="PTHR38455:SF1">
    <property type="entry name" value="DUF951 DOMAIN-CONTAINING PROTEIN"/>
    <property type="match status" value="1"/>
</dbReference>
<dbReference type="PIRSF" id="PIRSF037263">
    <property type="entry name" value="DUF951_bac"/>
    <property type="match status" value="1"/>
</dbReference>
<dbReference type="AlphaFoldDB" id="A0A6N2T3Y0"/>
<dbReference type="EMBL" id="CACRSL010000003">
    <property type="protein sequence ID" value="VYT00428.1"/>
    <property type="molecule type" value="Genomic_DNA"/>
</dbReference>
<dbReference type="InterPro" id="IPR009296">
    <property type="entry name" value="DUF951"/>
</dbReference>
<reference evidence="1" key="1">
    <citation type="submission" date="2019-11" db="EMBL/GenBank/DDBJ databases">
        <authorList>
            <person name="Feng L."/>
        </authorList>
    </citation>
    <scope>NUCLEOTIDE SEQUENCE</scope>
    <source>
        <strain evidence="1">AundefinedLFYP135</strain>
    </source>
</reference>
<dbReference type="PANTHER" id="PTHR38455">
    <property type="entry name" value="HYPOTHETICAL CYTOSOLIC PROTEIN"/>
    <property type="match status" value="1"/>
</dbReference>